<dbReference type="CDD" id="cd23995">
    <property type="entry name" value="Seipin_BSCL2_like"/>
    <property type="match status" value="1"/>
</dbReference>
<proteinExistence type="predicted"/>
<evidence type="ECO:0000313" key="9">
    <source>
        <dbReference type="EMBL" id="EPS37607.1"/>
    </source>
</evidence>
<feature type="region of interest" description="Disordered" evidence="7">
    <location>
        <begin position="342"/>
        <end position="460"/>
    </location>
</feature>
<dbReference type="eggNOG" id="KOG4200">
    <property type="taxonomic scope" value="Eukaryota"/>
</dbReference>
<dbReference type="HOGENOM" id="CLU_043048_0_0_1"/>
<dbReference type="EMBL" id="AQGS01000630">
    <property type="protein sequence ID" value="EPS37607.1"/>
    <property type="molecule type" value="Genomic_DNA"/>
</dbReference>
<protein>
    <recommendedName>
        <fullName evidence="11">Seipin</fullName>
    </recommendedName>
</protein>
<evidence type="ECO:0000256" key="4">
    <source>
        <dbReference type="ARBA" id="ARBA00022989"/>
    </source>
</evidence>
<feature type="compositionally biased region" description="Polar residues" evidence="7">
    <location>
        <begin position="420"/>
        <end position="442"/>
    </location>
</feature>
<keyword evidence="10" id="KW-1185">Reference proteome</keyword>
<feature type="compositionally biased region" description="Basic and acidic residues" evidence="7">
    <location>
        <begin position="342"/>
        <end position="364"/>
    </location>
</feature>
<evidence type="ECO:0000256" key="5">
    <source>
        <dbReference type="ARBA" id="ARBA00023098"/>
    </source>
</evidence>
<dbReference type="PANTHER" id="PTHR21212:SF0">
    <property type="entry name" value="SEIPIN"/>
    <property type="match status" value="1"/>
</dbReference>
<keyword evidence="5" id="KW-0443">Lipid metabolism</keyword>
<dbReference type="STRING" id="1284197.S8BQT0"/>
<keyword evidence="2 8" id="KW-0812">Transmembrane</keyword>
<dbReference type="GO" id="GO:0006629">
    <property type="term" value="P:lipid metabolic process"/>
    <property type="evidence" value="ECO:0007669"/>
    <property type="project" value="UniProtKB-KW"/>
</dbReference>
<accession>S8BQT0</accession>
<keyword evidence="6 8" id="KW-0472">Membrane</keyword>
<evidence type="ECO:0000256" key="3">
    <source>
        <dbReference type="ARBA" id="ARBA00022824"/>
    </source>
</evidence>
<sequence length="460" mass="51629">MCWREFQQTSYVYAPDPNILISAYTRREPPGQDISGLSAVSGHFSRLRRPFRDSHVKMPLVMPQNPISGPVRSAYNTATSRTAQKAYIQTVLGVFLALILLGLACFGYILFYLNYIPQIGLDTTVHLVYGQAIINSPHFAFLTPSLTDAKSVPHGTADVTKGVLMHNQAYDVYVSLTLPTSPHNFQAGNFMINLTLFDNNAETPTLLATSRRATCLTYKSDIVHTMDTVMKSPLYLSGWNREQEKLEVLMMEKQVFAKNKLPGYLGIRIGNDYASDKAPEAYESKVHFKARFRGLRYFMYNYRIIAFITFTSAFWITELFWAGVTWLFISSYLFGSEEKDGDNYRDHDPLDERSPPTSETDRRAIHPLGPAEDDSEEIPRPRGGVYATPEATPAPEGEEGDDEDDSEDMSNDRSDDGGRTPTSTDENTMQGSAQDSGIGTSMSEHRGEGLVRRRSGRRNE</sequence>
<dbReference type="PANTHER" id="PTHR21212">
    <property type="entry name" value="BERNARDINELLI-SEIP CONGENITAL LIPODYSTROPHY 2 HOMOLOG BSCL2 PROTEIN"/>
    <property type="match status" value="1"/>
</dbReference>
<reference evidence="9 10" key="1">
    <citation type="journal article" date="2013" name="PLoS Genet.">
        <title>Genomic mechanisms accounting for the adaptation to parasitism in nematode-trapping fungi.</title>
        <authorList>
            <person name="Meerupati T."/>
            <person name="Andersson K.M."/>
            <person name="Friman E."/>
            <person name="Kumar D."/>
            <person name="Tunlid A."/>
            <person name="Ahren D."/>
        </authorList>
    </citation>
    <scope>NUCLEOTIDE SEQUENCE [LARGE SCALE GENOMIC DNA]</scope>
    <source>
        <strain evidence="9 10">CBS 200.50</strain>
    </source>
</reference>
<feature type="compositionally biased region" description="Acidic residues" evidence="7">
    <location>
        <begin position="396"/>
        <end position="409"/>
    </location>
</feature>
<keyword evidence="4 8" id="KW-1133">Transmembrane helix</keyword>
<evidence type="ECO:0000313" key="10">
    <source>
        <dbReference type="Proteomes" id="UP000015100"/>
    </source>
</evidence>
<dbReference type="OMA" id="MVDTARQ"/>
<feature type="transmembrane region" description="Helical" evidence="8">
    <location>
        <begin position="304"/>
        <end position="329"/>
    </location>
</feature>
<organism evidence="9 10">
    <name type="scientific">Dactylellina haptotyla (strain CBS 200.50)</name>
    <name type="common">Nematode-trapping fungus</name>
    <name type="synonym">Monacrosporium haptotylum</name>
    <dbReference type="NCBI Taxonomy" id="1284197"/>
    <lineage>
        <taxon>Eukaryota</taxon>
        <taxon>Fungi</taxon>
        <taxon>Dikarya</taxon>
        <taxon>Ascomycota</taxon>
        <taxon>Pezizomycotina</taxon>
        <taxon>Orbiliomycetes</taxon>
        <taxon>Orbiliales</taxon>
        <taxon>Orbiliaceae</taxon>
        <taxon>Dactylellina</taxon>
    </lineage>
</organism>
<name>S8BQT0_DACHA</name>
<comment type="subcellular location">
    <subcellularLocation>
        <location evidence="1">Endoplasmic reticulum membrane</location>
        <topology evidence="1">Multi-pass membrane protein</topology>
    </subcellularLocation>
</comment>
<dbReference type="Pfam" id="PF06775">
    <property type="entry name" value="Seipin"/>
    <property type="match status" value="1"/>
</dbReference>
<evidence type="ECO:0000256" key="1">
    <source>
        <dbReference type="ARBA" id="ARBA00004477"/>
    </source>
</evidence>
<dbReference type="Proteomes" id="UP000015100">
    <property type="component" value="Unassembled WGS sequence"/>
</dbReference>
<dbReference type="GO" id="GO:0005789">
    <property type="term" value="C:endoplasmic reticulum membrane"/>
    <property type="evidence" value="ECO:0007669"/>
    <property type="project" value="UniProtKB-SubCell"/>
</dbReference>
<feature type="compositionally biased region" description="Basic and acidic residues" evidence="7">
    <location>
        <begin position="443"/>
        <end position="460"/>
    </location>
</feature>
<gene>
    <name evidence="9" type="ORF">H072_8694</name>
</gene>
<evidence type="ECO:0000256" key="8">
    <source>
        <dbReference type="SAM" id="Phobius"/>
    </source>
</evidence>
<dbReference type="AlphaFoldDB" id="S8BQT0"/>
<comment type="caution">
    <text evidence="9">The sequence shown here is derived from an EMBL/GenBank/DDBJ whole genome shotgun (WGS) entry which is preliminary data.</text>
</comment>
<dbReference type="InterPro" id="IPR009617">
    <property type="entry name" value="Seipin"/>
</dbReference>
<dbReference type="OrthoDB" id="3990054at2759"/>
<dbReference type="GO" id="GO:0140042">
    <property type="term" value="P:lipid droplet formation"/>
    <property type="evidence" value="ECO:0007669"/>
    <property type="project" value="UniProtKB-ARBA"/>
</dbReference>
<evidence type="ECO:0000256" key="6">
    <source>
        <dbReference type="ARBA" id="ARBA00023136"/>
    </source>
</evidence>
<reference evidence="10" key="2">
    <citation type="submission" date="2013-04" db="EMBL/GenBank/DDBJ databases">
        <title>Genomic mechanisms accounting for the adaptation to parasitism in nematode-trapping fungi.</title>
        <authorList>
            <person name="Ahren D.G."/>
        </authorList>
    </citation>
    <scope>NUCLEOTIDE SEQUENCE [LARGE SCALE GENOMIC DNA]</scope>
    <source>
        <strain evidence="10">CBS 200.50</strain>
    </source>
</reference>
<evidence type="ECO:0008006" key="11">
    <source>
        <dbReference type="Google" id="ProtNLM"/>
    </source>
</evidence>
<keyword evidence="3" id="KW-0256">Endoplasmic reticulum</keyword>
<feature type="transmembrane region" description="Helical" evidence="8">
    <location>
        <begin position="86"/>
        <end position="111"/>
    </location>
</feature>
<evidence type="ECO:0000256" key="2">
    <source>
        <dbReference type="ARBA" id="ARBA00022692"/>
    </source>
</evidence>
<evidence type="ECO:0000256" key="7">
    <source>
        <dbReference type="SAM" id="MobiDB-lite"/>
    </source>
</evidence>